<reference evidence="2" key="1">
    <citation type="submission" date="2019-02" db="EMBL/GenBank/DDBJ databases">
        <title>Genomic characterization of isolates from hospital effluents in KZN, South Africa.</title>
        <authorList>
            <person name="Ntshobeni N."/>
            <person name="Allam M."/>
            <person name="Ismail A."/>
            <person name="Amoako D."/>
            <person name="Essack S."/>
            <person name="Chenia H."/>
        </authorList>
    </citation>
    <scope>NUCLEOTIDE SEQUENCE</scope>
    <source>
        <strain evidence="2">AFE97_S1</strain>
    </source>
</reference>
<dbReference type="KEGG" id="prg:RB151_021940"/>
<evidence type="ECO:0000313" key="3">
    <source>
        <dbReference type="Proteomes" id="UP000824410"/>
    </source>
</evidence>
<comment type="caution">
    <text evidence="2">The sequence shown here is derived from an EMBL/GenBank/DDBJ whole genome shotgun (WGS) entry which is preliminary data.</text>
</comment>
<name>A0A1J0E7D4_PRORE</name>
<dbReference type="AlphaFoldDB" id="A0A1J0E7D4"/>
<gene>
    <name evidence="2" type="ORF">EX242_11765</name>
</gene>
<evidence type="ECO:0000259" key="1">
    <source>
        <dbReference type="SMART" id="SM00953"/>
    </source>
</evidence>
<dbReference type="InterPro" id="IPR014914">
    <property type="entry name" value="RES_dom"/>
</dbReference>
<dbReference type="EMBL" id="SHDO01000010">
    <property type="protein sequence ID" value="MBX6980933.1"/>
    <property type="molecule type" value="Genomic_DNA"/>
</dbReference>
<feature type="domain" description="RES" evidence="1">
    <location>
        <begin position="15"/>
        <end position="140"/>
    </location>
</feature>
<dbReference type="SMART" id="SM00953">
    <property type="entry name" value="RES"/>
    <property type="match status" value="1"/>
</dbReference>
<evidence type="ECO:0000313" key="2">
    <source>
        <dbReference type="EMBL" id="MBX6980933.1"/>
    </source>
</evidence>
<dbReference type="Pfam" id="PF08808">
    <property type="entry name" value="RES"/>
    <property type="match status" value="1"/>
</dbReference>
<organism evidence="2 3">
    <name type="scientific">Providencia rettgeri</name>
    <dbReference type="NCBI Taxonomy" id="587"/>
    <lineage>
        <taxon>Bacteria</taxon>
        <taxon>Pseudomonadati</taxon>
        <taxon>Pseudomonadota</taxon>
        <taxon>Gammaproteobacteria</taxon>
        <taxon>Enterobacterales</taxon>
        <taxon>Morganellaceae</taxon>
        <taxon>Providencia</taxon>
    </lineage>
</organism>
<protein>
    <submittedName>
        <fullName evidence="2">RES domain-containing protein</fullName>
    </submittedName>
</protein>
<sequence>MILYRLIKSDFAHDAWSGQGARLYGGRWNHKGTPAIYTSTSISLAALEILVHINQDTVLNHFTLLSIEINDRYVMKLSVEHLPDDWQRDPAPTSTMDIGTTWLTNQDSLALIVPSCIIPYEYNAIINPMHPQFQKVTQTIKPLDFAFDPRFNR</sequence>
<dbReference type="RefSeq" id="WP_042843809.1">
    <property type="nucleotide sequence ID" value="NZ_ABEXNG020000021.1"/>
</dbReference>
<dbReference type="OrthoDB" id="9789501at2"/>
<dbReference type="Proteomes" id="UP000824410">
    <property type="component" value="Unassembled WGS sequence"/>
</dbReference>
<proteinExistence type="predicted"/>
<accession>A0A1J0E7D4</accession>